<evidence type="ECO:0000313" key="5">
    <source>
        <dbReference type="Proteomes" id="UP000250245"/>
    </source>
</evidence>
<feature type="region of interest" description="Disordered" evidence="1">
    <location>
        <begin position="68"/>
        <end position="93"/>
    </location>
</feature>
<dbReference type="Pfam" id="PF24481">
    <property type="entry name" value="CT398_CC"/>
    <property type="match status" value="1"/>
</dbReference>
<name>A0A2X3AN05_9ACTO</name>
<evidence type="ECO:0000313" key="6">
    <source>
        <dbReference type="Proteomes" id="UP000553981"/>
    </source>
</evidence>
<dbReference type="Proteomes" id="UP000553981">
    <property type="component" value="Unassembled WGS sequence"/>
</dbReference>
<dbReference type="OMA" id="IIVCEHC"/>
<dbReference type="Gene3D" id="1.10.287.1490">
    <property type="match status" value="1"/>
</dbReference>
<sequence>MKAAPEDQEKLLDLQVLDRKIAGLKHSLASIPAAVRAEQIKVEQDELRTKLALATSARNDLNRALKQAEGEVSKVQERAKTQRERLDSGQMSPKEMERIQAELAQLATRQGELEDSALDALDALERASKKVKLVENRRAELAVELDEAQTEAGSVAGELQQELVGQQTERDELVATIPADLLREYETCKRATGGIGVVAVSGNQSVGMDLEFSMAEISRLNVAAPDDVIVSEDHEVILVRK</sequence>
<proteinExistence type="predicted"/>
<reference evidence="3 6" key="2">
    <citation type="submission" date="2020-04" db="EMBL/GenBank/DDBJ databases">
        <title>Antimicrobial susceptibility and clonality of vaginal-derived multi-drug resistant Mobiluncus isolates in China.</title>
        <authorList>
            <person name="Zhang X."/>
        </authorList>
    </citation>
    <scope>NUCLEOTIDE SEQUENCE [LARGE SCALE GENOMIC DNA]</scope>
    <source>
        <strain evidence="3 6">19</strain>
    </source>
</reference>
<dbReference type="GeneID" id="55564221"/>
<feature type="domain" description="CT398-like coiled coil hairpin" evidence="2">
    <location>
        <begin position="14"/>
        <end position="192"/>
    </location>
</feature>
<evidence type="ECO:0000313" key="4">
    <source>
        <dbReference type="EMBL" id="SQB64309.1"/>
    </source>
</evidence>
<evidence type="ECO:0000313" key="3">
    <source>
        <dbReference type="EMBL" id="NMW86839.1"/>
    </source>
</evidence>
<accession>A0A2X3AN05</accession>
<dbReference type="EMBL" id="JABCUI010000001">
    <property type="protein sequence ID" value="NMW86839.1"/>
    <property type="molecule type" value="Genomic_DNA"/>
</dbReference>
<organism evidence="4 5">
    <name type="scientific">Mobiluncus curtisii</name>
    <dbReference type="NCBI Taxonomy" id="2051"/>
    <lineage>
        <taxon>Bacteria</taxon>
        <taxon>Bacillati</taxon>
        <taxon>Actinomycetota</taxon>
        <taxon>Actinomycetes</taxon>
        <taxon>Actinomycetales</taxon>
        <taxon>Actinomycetaceae</taxon>
        <taxon>Mobiluncus</taxon>
    </lineage>
</organism>
<dbReference type="AlphaFoldDB" id="A0A2X3AN05"/>
<feature type="compositionally biased region" description="Basic and acidic residues" evidence="1">
    <location>
        <begin position="68"/>
        <end position="87"/>
    </location>
</feature>
<dbReference type="EMBL" id="UASJ01000001">
    <property type="protein sequence ID" value="SQB64309.1"/>
    <property type="molecule type" value="Genomic_DNA"/>
</dbReference>
<evidence type="ECO:0000256" key="1">
    <source>
        <dbReference type="SAM" id="MobiDB-lite"/>
    </source>
</evidence>
<protein>
    <recommendedName>
        <fullName evidence="2">CT398-like coiled coil hairpin domain-containing protein</fullName>
    </recommendedName>
</protein>
<gene>
    <name evidence="3" type="ORF">HHJ67_03610</name>
    <name evidence="4" type="ORF">NCTC11820_00645</name>
</gene>
<dbReference type="InterPro" id="IPR056003">
    <property type="entry name" value="CT398_CC_hairpin"/>
</dbReference>
<evidence type="ECO:0000259" key="2">
    <source>
        <dbReference type="Pfam" id="PF24481"/>
    </source>
</evidence>
<dbReference type="Proteomes" id="UP000250245">
    <property type="component" value="Unassembled WGS sequence"/>
</dbReference>
<dbReference type="RefSeq" id="WP_004008074.1">
    <property type="nucleotide sequence ID" value="NZ_CAMYEK010000013.1"/>
</dbReference>
<reference evidence="4 5" key="1">
    <citation type="submission" date="2018-06" db="EMBL/GenBank/DDBJ databases">
        <authorList>
            <consortium name="Pathogen Informatics"/>
            <person name="Doyle S."/>
        </authorList>
    </citation>
    <scope>NUCLEOTIDE SEQUENCE [LARGE SCALE GENOMIC DNA]</scope>
    <source>
        <strain evidence="4 5">NCTC11820</strain>
    </source>
</reference>